<dbReference type="InterPro" id="IPR013783">
    <property type="entry name" value="Ig-like_fold"/>
</dbReference>
<dbReference type="InterPro" id="IPR013106">
    <property type="entry name" value="Ig_V-set"/>
</dbReference>
<name>A0A151PH34_ALLMI</name>
<evidence type="ECO:0000313" key="8">
    <source>
        <dbReference type="Proteomes" id="UP000050525"/>
    </source>
</evidence>
<keyword evidence="8" id="KW-1185">Reference proteome</keyword>
<dbReference type="PANTHER" id="PTHR19367">
    <property type="entry name" value="T-CELL RECEPTOR ALPHA CHAIN V REGION"/>
    <property type="match status" value="1"/>
</dbReference>
<feature type="domain" description="Ig-like" evidence="6">
    <location>
        <begin position="123"/>
        <end position="248"/>
    </location>
</feature>
<keyword evidence="5" id="KW-0391">Immunity</keyword>
<dbReference type="InterPro" id="IPR007110">
    <property type="entry name" value="Ig-like_dom"/>
</dbReference>
<keyword evidence="4" id="KW-0393">Immunoglobulin domain</keyword>
<dbReference type="PANTHER" id="PTHR19367:SF18">
    <property type="entry name" value="T CELL RECEPTOR ALPHA VARIABLE 16"/>
    <property type="match status" value="1"/>
</dbReference>
<keyword evidence="2" id="KW-1064">Adaptive immunity</keyword>
<protein>
    <recommendedName>
        <fullName evidence="6">Ig-like domain-containing protein</fullName>
    </recommendedName>
</protein>
<accession>A0A151PH34</accession>
<dbReference type="InterPro" id="IPR036179">
    <property type="entry name" value="Ig-like_dom_sf"/>
</dbReference>
<dbReference type="Proteomes" id="UP000050525">
    <property type="component" value="Unassembled WGS sequence"/>
</dbReference>
<reference evidence="7 8" key="1">
    <citation type="journal article" date="2012" name="Genome Biol.">
        <title>Sequencing three crocodilian genomes to illuminate the evolution of archosaurs and amniotes.</title>
        <authorList>
            <person name="St John J.A."/>
            <person name="Braun E.L."/>
            <person name="Isberg S.R."/>
            <person name="Miles L.G."/>
            <person name="Chong A.Y."/>
            <person name="Gongora J."/>
            <person name="Dalzell P."/>
            <person name="Moran C."/>
            <person name="Bed'hom B."/>
            <person name="Abzhanov A."/>
            <person name="Burgess S.C."/>
            <person name="Cooksey A.M."/>
            <person name="Castoe T.A."/>
            <person name="Crawford N.G."/>
            <person name="Densmore L.D."/>
            <person name="Drew J.C."/>
            <person name="Edwards S.V."/>
            <person name="Faircloth B.C."/>
            <person name="Fujita M.K."/>
            <person name="Greenwold M.J."/>
            <person name="Hoffmann F.G."/>
            <person name="Howard J.M."/>
            <person name="Iguchi T."/>
            <person name="Janes D.E."/>
            <person name="Khan S.Y."/>
            <person name="Kohno S."/>
            <person name="de Koning A.J."/>
            <person name="Lance S.L."/>
            <person name="McCarthy F.M."/>
            <person name="McCormack J.E."/>
            <person name="Merchant M.E."/>
            <person name="Peterson D.G."/>
            <person name="Pollock D.D."/>
            <person name="Pourmand N."/>
            <person name="Raney B.J."/>
            <person name="Roessler K.A."/>
            <person name="Sanford J.R."/>
            <person name="Sawyer R.H."/>
            <person name="Schmidt C.J."/>
            <person name="Triplett E.W."/>
            <person name="Tuberville T.D."/>
            <person name="Venegas-Anaya M."/>
            <person name="Howard J.T."/>
            <person name="Jarvis E.D."/>
            <person name="Guillette L.J.Jr."/>
            <person name="Glenn T.C."/>
            <person name="Green R.E."/>
            <person name="Ray D.A."/>
        </authorList>
    </citation>
    <scope>NUCLEOTIDE SEQUENCE [LARGE SCALE GENOMIC DNA]</scope>
    <source>
        <strain evidence="7">KSC_2009_1</strain>
    </source>
</reference>
<dbReference type="SUPFAM" id="SSF48726">
    <property type="entry name" value="Immunoglobulin"/>
    <property type="match status" value="2"/>
</dbReference>
<dbReference type="SMART" id="SM00406">
    <property type="entry name" value="IGv"/>
    <property type="match status" value="1"/>
</dbReference>
<dbReference type="Pfam" id="PF07686">
    <property type="entry name" value="V-set"/>
    <property type="match status" value="1"/>
</dbReference>
<dbReference type="AlphaFoldDB" id="A0A151PH34"/>
<keyword evidence="1" id="KW-0732">Signal</keyword>
<dbReference type="PROSITE" id="PS50835">
    <property type="entry name" value="IG_LIKE"/>
    <property type="match status" value="1"/>
</dbReference>
<evidence type="ECO:0000256" key="5">
    <source>
        <dbReference type="ARBA" id="ARBA00043266"/>
    </source>
</evidence>
<keyword evidence="5" id="KW-1279">T cell receptor</keyword>
<organism evidence="7 8">
    <name type="scientific">Alligator mississippiensis</name>
    <name type="common">American alligator</name>
    <dbReference type="NCBI Taxonomy" id="8496"/>
    <lineage>
        <taxon>Eukaryota</taxon>
        <taxon>Metazoa</taxon>
        <taxon>Chordata</taxon>
        <taxon>Craniata</taxon>
        <taxon>Vertebrata</taxon>
        <taxon>Euteleostomi</taxon>
        <taxon>Archelosauria</taxon>
        <taxon>Archosauria</taxon>
        <taxon>Crocodylia</taxon>
        <taxon>Alligatoridae</taxon>
        <taxon>Alligatorinae</taxon>
        <taxon>Alligator</taxon>
    </lineage>
</organism>
<evidence type="ECO:0000256" key="3">
    <source>
        <dbReference type="ARBA" id="ARBA00023170"/>
    </source>
</evidence>
<comment type="caution">
    <text evidence="7">The sequence shown here is derived from an EMBL/GenBank/DDBJ whole genome shotgun (WGS) entry which is preliminary data.</text>
</comment>
<keyword evidence="3" id="KW-0675">Receptor</keyword>
<evidence type="ECO:0000313" key="7">
    <source>
        <dbReference type="EMBL" id="KYO48214.1"/>
    </source>
</evidence>
<proteinExistence type="predicted"/>
<dbReference type="Gene3D" id="2.60.40.10">
    <property type="entry name" value="Immunoglobulins"/>
    <property type="match status" value="2"/>
</dbReference>
<dbReference type="GO" id="GO:0042101">
    <property type="term" value="C:T cell receptor complex"/>
    <property type="evidence" value="ECO:0007669"/>
    <property type="project" value="UniProtKB-KW"/>
</dbReference>
<dbReference type="FunFam" id="2.60.40.10:FF:002173">
    <property type="entry name" value="TRADV8 protein"/>
    <property type="match status" value="1"/>
</dbReference>
<evidence type="ECO:0000259" key="6">
    <source>
        <dbReference type="PROSITE" id="PS50835"/>
    </source>
</evidence>
<sequence>MLMIERCGYSSNPREPTINPGHQVAVELNGTAVWTRNETRDETLFRGTVKTQGAALGDSIQPEEFQVSATQGVAVTLRCSYSTTYTSGYYLYWYRQHRDRALQYILYRGTKELTAPESAESVPVRTVMQISLTLGVWVLGMLATTQGNSIQSQESQESRGEGDSVTLHCSYSTSDEYVYLYWYRQYPNRALQYILYRGARSRSSATHTAGFAQKRFSSQADRTTTLLVISALELADTAVYYCALRLTP</sequence>
<gene>
    <name evidence="7" type="ORF">Y1Q_0010593</name>
</gene>
<dbReference type="GO" id="GO:0002250">
    <property type="term" value="P:adaptive immune response"/>
    <property type="evidence" value="ECO:0007669"/>
    <property type="project" value="UniProtKB-KW"/>
</dbReference>
<dbReference type="InterPro" id="IPR051287">
    <property type="entry name" value="TCR_variable_region"/>
</dbReference>
<evidence type="ECO:0000256" key="4">
    <source>
        <dbReference type="ARBA" id="ARBA00023319"/>
    </source>
</evidence>
<dbReference type="EMBL" id="AKHW03000242">
    <property type="protein sequence ID" value="KYO48214.1"/>
    <property type="molecule type" value="Genomic_DNA"/>
</dbReference>
<evidence type="ECO:0000256" key="1">
    <source>
        <dbReference type="ARBA" id="ARBA00022729"/>
    </source>
</evidence>
<evidence type="ECO:0000256" key="2">
    <source>
        <dbReference type="ARBA" id="ARBA00023130"/>
    </source>
</evidence>